<sequence length="61" mass="6836">MAEHIGDNVKQVRAAEIDCIVSTQLTVYRQIVPITTIIIIIIIHKAQMCTVNNKVGRLMAF</sequence>
<proteinExistence type="predicted"/>
<evidence type="ECO:0000313" key="1">
    <source>
        <dbReference type="EMBL" id="KRY41445.1"/>
    </source>
</evidence>
<reference evidence="1 2" key="1">
    <citation type="submission" date="2015-01" db="EMBL/GenBank/DDBJ databases">
        <title>Evolution of Trichinella species and genotypes.</title>
        <authorList>
            <person name="Korhonen P.K."/>
            <person name="Edoardo P."/>
            <person name="Giuseppe L.R."/>
            <person name="Gasser R.B."/>
        </authorList>
    </citation>
    <scope>NUCLEOTIDE SEQUENCE [LARGE SCALE GENOMIC DNA]</scope>
    <source>
        <strain evidence="1">ISS3</strain>
    </source>
</reference>
<gene>
    <name evidence="1" type="ORF">T01_13572</name>
</gene>
<organism evidence="1 2">
    <name type="scientific">Trichinella spiralis</name>
    <name type="common">Trichina worm</name>
    <dbReference type="NCBI Taxonomy" id="6334"/>
    <lineage>
        <taxon>Eukaryota</taxon>
        <taxon>Metazoa</taxon>
        <taxon>Ecdysozoa</taxon>
        <taxon>Nematoda</taxon>
        <taxon>Enoplea</taxon>
        <taxon>Dorylaimia</taxon>
        <taxon>Trichinellida</taxon>
        <taxon>Trichinellidae</taxon>
        <taxon>Trichinella</taxon>
    </lineage>
</organism>
<evidence type="ECO:0000313" key="2">
    <source>
        <dbReference type="Proteomes" id="UP000054776"/>
    </source>
</evidence>
<protein>
    <submittedName>
        <fullName evidence="1">Uncharacterized protein</fullName>
    </submittedName>
</protein>
<dbReference type="AlphaFoldDB" id="A0A0V1BWC2"/>
<name>A0A0V1BWC2_TRISP</name>
<comment type="caution">
    <text evidence="1">The sequence shown here is derived from an EMBL/GenBank/DDBJ whole genome shotgun (WGS) entry which is preliminary data.</text>
</comment>
<dbReference type="InParanoid" id="A0A0V1BWC2"/>
<keyword evidence="2" id="KW-1185">Reference proteome</keyword>
<dbReference type="OrthoDB" id="10313718at2759"/>
<accession>A0A0V1BWC2</accession>
<dbReference type="EMBL" id="JYDH01000008">
    <property type="protein sequence ID" value="KRY41445.1"/>
    <property type="molecule type" value="Genomic_DNA"/>
</dbReference>
<dbReference type="Proteomes" id="UP000054776">
    <property type="component" value="Unassembled WGS sequence"/>
</dbReference>